<dbReference type="VEuPathDB" id="TriTrypDB:TM35_000043440"/>
<evidence type="ECO:0000256" key="5">
    <source>
        <dbReference type="ARBA" id="ARBA00022737"/>
    </source>
</evidence>
<proteinExistence type="inferred from homology"/>
<feature type="repeat" description="Solcar" evidence="8">
    <location>
        <begin position="23"/>
        <end position="107"/>
    </location>
</feature>
<organism evidence="11 12">
    <name type="scientific">Trypanosoma theileri</name>
    <dbReference type="NCBI Taxonomy" id="67003"/>
    <lineage>
        <taxon>Eukaryota</taxon>
        <taxon>Discoba</taxon>
        <taxon>Euglenozoa</taxon>
        <taxon>Kinetoplastea</taxon>
        <taxon>Metakinetoplastina</taxon>
        <taxon>Trypanosomatida</taxon>
        <taxon>Trypanosomatidae</taxon>
        <taxon>Trypanosoma</taxon>
    </lineage>
</organism>
<evidence type="ECO:0000256" key="1">
    <source>
        <dbReference type="ARBA" id="ARBA00004141"/>
    </source>
</evidence>
<feature type="transmembrane region" description="Helical" evidence="10">
    <location>
        <begin position="78"/>
        <end position="99"/>
    </location>
</feature>
<keyword evidence="5" id="KW-0677">Repeat</keyword>
<keyword evidence="6 10" id="KW-1133">Transmembrane helix</keyword>
<protein>
    <submittedName>
        <fullName evidence="11">Putative mitochondrial carrier protein</fullName>
    </submittedName>
</protein>
<evidence type="ECO:0000256" key="8">
    <source>
        <dbReference type="PROSITE-ProRule" id="PRU00282"/>
    </source>
</evidence>
<dbReference type="OrthoDB" id="269120at2759"/>
<evidence type="ECO:0000256" key="3">
    <source>
        <dbReference type="ARBA" id="ARBA00022448"/>
    </source>
</evidence>
<keyword evidence="12" id="KW-1185">Reference proteome</keyword>
<feature type="repeat" description="Solcar" evidence="8">
    <location>
        <begin position="225"/>
        <end position="313"/>
    </location>
</feature>
<feature type="transmembrane region" description="Helical" evidence="10">
    <location>
        <begin position="26"/>
        <end position="46"/>
    </location>
</feature>
<comment type="caution">
    <text evidence="11">The sequence shown here is derived from an EMBL/GenBank/DDBJ whole genome shotgun (WGS) entry which is preliminary data.</text>
</comment>
<evidence type="ECO:0000256" key="10">
    <source>
        <dbReference type="SAM" id="Phobius"/>
    </source>
</evidence>
<dbReference type="RefSeq" id="XP_028886196.1">
    <property type="nucleotide sequence ID" value="XM_029022538.1"/>
</dbReference>
<dbReference type="InterPro" id="IPR044712">
    <property type="entry name" value="SLC25A32-like"/>
</dbReference>
<evidence type="ECO:0000256" key="7">
    <source>
        <dbReference type="ARBA" id="ARBA00023136"/>
    </source>
</evidence>
<dbReference type="GeneID" id="39982318"/>
<evidence type="ECO:0000256" key="6">
    <source>
        <dbReference type="ARBA" id="ARBA00022989"/>
    </source>
</evidence>
<dbReference type="PANTHER" id="PTHR45683">
    <property type="entry name" value="MITOCHONDRIAL NICOTINAMIDE ADENINE DINUCLEOTIDE TRANSPORTER 1-RELATED-RELATED"/>
    <property type="match status" value="1"/>
</dbReference>
<dbReference type="Proteomes" id="UP000192257">
    <property type="component" value="Unassembled WGS sequence"/>
</dbReference>
<evidence type="ECO:0000256" key="2">
    <source>
        <dbReference type="ARBA" id="ARBA00006375"/>
    </source>
</evidence>
<comment type="subcellular location">
    <subcellularLocation>
        <location evidence="1">Membrane</location>
        <topology evidence="1">Multi-pass membrane protein</topology>
    </subcellularLocation>
</comment>
<dbReference type="GO" id="GO:0015215">
    <property type="term" value="F:nucleotide transmembrane transporter activity"/>
    <property type="evidence" value="ECO:0007669"/>
    <property type="project" value="UniProtKB-ARBA"/>
</dbReference>
<dbReference type="InterPro" id="IPR018108">
    <property type="entry name" value="MCP_transmembrane"/>
</dbReference>
<dbReference type="AlphaFoldDB" id="A0A1X0P6S2"/>
<name>A0A1X0P6S2_9TRYP</name>
<keyword evidence="4 8" id="KW-0812">Transmembrane</keyword>
<comment type="similarity">
    <text evidence="2 9">Belongs to the mitochondrial carrier (TC 2.A.29) family.</text>
</comment>
<dbReference type="PRINTS" id="PR00926">
    <property type="entry name" value="MITOCARRIER"/>
</dbReference>
<evidence type="ECO:0000256" key="4">
    <source>
        <dbReference type="ARBA" id="ARBA00022692"/>
    </source>
</evidence>
<evidence type="ECO:0000313" key="11">
    <source>
        <dbReference type="EMBL" id="ORC92130.1"/>
    </source>
</evidence>
<keyword evidence="7 8" id="KW-0472">Membrane</keyword>
<evidence type="ECO:0000256" key="9">
    <source>
        <dbReference type="RuleBase" id="RU000488"/>
    </source>
</evidence>
<feature type="repeat" description="Solcar" evidence="8">
    <location>
        <begin position="130"/>
        <end position="217"/>
    </location>
</feature>
<dbReference type="Gene3D" id="1.50.40.10">
    <property type="entry name" value="Mitochondrial carrier domain"/>
    <property type="match status" value="2"/>
</dbReference>
<dbReference type="InterPro" id="IPR002067">
    <property type="entry name" value="MCP"/>
</dbReference>
<reference evidence="11 12" key="1">
    <citation type="submission" date="2017-03" db="EMBL/GenBank/DDBJ databases">
        <title>An alternative strategy for trypanosome survival in the mammalian bloodstream revealed through genome and transcriptome analysis of the ubiquitous bovine parasite Trypanosoma (Megatrypanum) theileri.</title>
        <authorList>
            <person name="Kelly S."/>
            <person name="Ivens A."/>
            <person name="Mott A."/>
            <person name="O'Neill E."/>
            <person name="Emms D."/>
            <person name="Macleod O."/>
            <person name="Voorheis P."/>
            <person name="Matthews J."/>
            <person name="Matthews K."/>
            <person name="Carrington M."/>
        </authorList>
    </citation>
    <scope>NUCLEOTIDE SEQUENCE [LARGE SCALE GENOMIC DNA]</scope>
    <source>
        <strain evidence="11">Edinburgh</strain>
    </source>
</reference>
<dbReference type="InterPro" id="IPR023395">
    <property type="entry name" value="MCP_dom_sf"/>
</dbReference>
<gene>
    <name evidence="11" type="ORF">TM35_000043440</name>
</gene>
<sequence>MAVSLQVQSAAGHDGVKEHDKPIGPLMHGAAGVLGGSIATAIFYPLDFLRTRMHTYRGGNTYPLRSARQIIREEGLTGVYRGITVSIISHSLGWGMYLMTFRTAQQKFFGPLEKNLIKNDTLSDKDTHKGSATCDFMSACVASIITGTMITPLNMIKTRRQLYDVRTYHKPRGFFSGLKAIVTTEGLSTLFRGVGPQILLTGSTTIQVTLYEGIKREIFSDNNNPTSLEVALASAVSKATASTICNPLEVVRTRLQDKRNRSLFEYRSMSAALCTIWRTEGVLGLYRGLPVNICRVIPSTVMAFVLYEKCLAAVVALNSMARPLQR</sequence>
<accession>A0A1X0P6S2</accession>
<dbReference type="SUPFAM" id="SSF103506">
    <property type="entry name" value="Mitochondrial carrier"/>
    <property type="match status" value="1"/>
</dbReference>
<dbReference type="EMBL" id="NBCO01000004">
    <property type="protein sequence ID" value="ORC92130.1"/>
    <property type="molecule type" value="Genomic_DNA"/>
</dbReference>
<evidence type="ECO:0000313" key="12">
    <source>
        <dbReference type="Proteomes" id="UP000192257"/>
    </source>
</evidence>
<dbReference type="GO" id="GO:0016020">
    <property type="term" value="C:membrane"/>
    <property type="evidence" value="ECO:0007669"/>
    <property type="project" value="UniProtKB-SubCell"/>
</dbReference>
<dbReference type="PROSITE" id="PS50920">
    <property type="entry name" value="SOLCAR"/>
    <property type="match status" value="3"/>
</dbReference>
<dbReference type="Pfam" id="PF00153">
    <property type="entry name" value="Mito_carr"/>
    <property type="match status" value="3"/>
</dbReference>
<keyword evidence="3 9" id="KW-0813">Transport</keyword>